<feature type="transmembrane region" description="Helical" evidence="1">
    <location>
        <begin position="63"/>
        <end position="83"/>
    </location>
</feature>
<evidence type="ECO:0000313" key="3">
    <source>
        <dbReference type="Proteomes" id="UP000589552"/>
    </source>
</evidence>
<proteinExistence type="predicted"/>
<keyword evidence="1" id="KW-0812">Transmembrane</keyword>
<keyword evidence="1" id="KW-0472">Membrane</keyword>
<feature type="transmembrane region" description="Helical" evidence="1">
    <location>
        <begin position="13"/>
        <end position="31"/>
    </location>
</feature>
<comment type="caution">
    <text evidence="2">The sequence shown here is derived from an EMBL/GenBank/DDBJ whole genome shotgun (WGS) entry which is preliminary data.</text>
</comment>
<accession>A0A7X9SXS3</accession>
<sequence length="86" mass="8785">MEFVGVEISPGPWIPYVMGAYGVFAIVYAVMRAAGQRWFGAISGLVLGMGVGSFFVLTDPSTINTAGFLAVVIGAVGVLGTALSGK</sequence>
<feature type="transmembrane region" description="Helical" evidence="1">
    <location>
        <begin position="38"/>
        <end position="57"/>
    </location>
</feature>
<dbReference type="AlphaFoldDB" id="A0A7X9SXS3"/>
<gene>
    <name evidence="2" type="ORF">HF852_10510</name>
</gene>
<evidence type="ECO:0000256" key="1">
    <source>
        <dbReference type="SAM" id="Phobius"/>
    </source>
</evidence>
<reference evidence="2 3" key="1">
    <citation type="submission" date="2020-04" db="EMBL/GenBank/DDBJ databases">
        <authorList>
            <person name="Hitch T.C.A."/>
            <person name="Wylensek D."/>
            <person name="Clavel T."/>
        </authorList>
    </citation>
    <scope>NUCLEOTIDE SEQUENCE [LARGE SCALE GENOMIC DNA]</scope>
    <source>
        <strain evidence="2 3">BL-383-APC-2I</strain>
    </source>
</reference>
<dbReference type="Proteomes" id="UP000589552">
    <property type="component" value="Unassembled WGS sequence"/>
</dbReference>
<dbReference type="RefSeq" id="WP_168938233.1">
    <property type="nucleotide sequence ID" value="NZ_JABAGA010000007.1"/>
</dbReference>
<organism evidence="2 3">
    <name type="scientific">Corynebacterium xerosis</name>
    <dbReference type="NCBI Taxonomy" id="1725"/>
    <lineage>
        <taxon>Bacteria</taxon>
        <taxon>Bacillati</taxon>
        <taxon>Actinomycetota</taxon>
        <taxon>Actinomycetes</taxon>
        <taxon>Mycobacteriales</taxon>
        <taxon>Corynebacteriaceae</taxon>
        <taxon>Corynebacterium</taxon>
    </lineage>
</organism>
<evidence type="ECO:0000313" key="2">
    <source>
        <dbReference type="EMBL" id="NMF10016.1"/>
    </source>
</evidence>
<protein>
    <submittedName>
        <fullName evidence="2">Uncharacterized protein</fullName>
    </submittedName>
</protein>
<name>A0A7X9SXS3_9CORY</name>
<dbReference type="EMBL" id="JABAGA010000007">
    <property type="protein sequence ID" value="NMF10016.1"/>
    <property type="molecule type" value="Genomic_DNA"/>
</dbReference>
<keyword evidence="1" id="KW-1133">Transmembrane helix</keyword>